<dbReference type="FunFam" id="1.20.5.5270:FF:000001">
    <property type="entry name" value="Lon protease homolog, mitochondrial"/>
    <property type="match status" value="1"/>
</dbReference>
<dbReference type="SMART" id="SM00464">
    <property type="entry name" value="LON"/>
    <property type="match status" value="1"/>
</dbReference>
<dbReference type="InterPro" id="IPR014721">
    <property type="entry name" value="Ribsml_uS5_D2-typ_fold_subgr"/>
</dbReference>
<feature type="domain" description="Lon N-terminal" evidence="16">
    <location>
        <begin position="96"/>
        <end position="307"/>
    </location>
</feature>
<dbReference type="InterPro" id="IPR004815">
    <property type="entry name" value="Lon_bac/euk-typ"/>
</dbReference>
<evidence type="ECO:0000256" key="10">
    <source>
        <dbReference type="ARBA" id="ARBA00058071"/>
    </source>
</evidence>
<feature type="active site" evidence="11 12">
    <location>
        <position position="899"/>
    </location>
</feature>
<dbReference type="PROSITE" id="PS51787">
    <property type="entry name" value="LON_N"/>
    <property type="match status" value="1"/>
</dbReference>
<reference evidence="17 18" key="1">
    <citation type="journal article" date="2022" name="Nat. Genet.">
        <title>Improved pea reference genome and pan-genome highlight genomic features and evolutionary characteristics.</title>
        <authorList>
            <person name="Yang T."/>
            <person name="Liu R."/>
            <person name="Luo Y."/>
            <person name="Hu S."/>
            <person name="Wang D."/>
            <person name="Wang C."/>
            <person name="Pandey M.K."/>
            <person name="Ge S."/>
            <person name="Xu Q."/>
            <person name="Li N."/>
            <person name="Li G."/>
            <person name="Huang Y."/>
            <person name="Saxena R.K."/>
            <person name="Ji Y."/>
            <person name="Li M."/>
            <person name="Yan X."/>
            <person name="He Y."/>
            <person name="Liu Y."/>
            <person name="Wang X."/>
            <person name="Xiang C."/>
            <person name="Varshney R.K."/>
            <person name="Ding H."/>
            <person name="Gao S."/>
            <person name="Zong X."/>
        </authorList>
    </citation>
    <scope>NUCLEOTIDE SEQUENCE [LARGE SCALE GENOMIC DNA]</scope>
    <source>
        <strain evidence="17 18">cv. Zhongwan 6</strain>
    </source>
</reference>
<dbReference type="GO" id="GO:0003697">
    <property type="term" value="F:single-stranded DNA binding"/>
    <property type="evidence" value="ECO:0007669"/>
    <property type="project" value="TreeGrafter"/>
</dbReference>
<evidence type="ECO:0000256" key="1">
    <source>
        <dbReference type="ARBA" id="ARBA00004305"/>
    </source>
</evidence>
<dbReference type="InterPro" id="IPR015947">
    <property type="entry name" value="PUA-like_sf"/>
</dbReference>
<evidence type="ECO:0000313" key="18">
    <source>
        <dbReference type="Proteomes" id="UP001058974"/>
    </source>
</evidence>
<organism evidence="17 18">
    <name type="scientific">Pisum sativum</name>
    <name type="common">Garden pea</name>
    <name type="synonym">Lathyrus oleraceus</name>
    <dbReference type="NCBI Taxonomy" id="3888"/>
    <lineage>
        <taxon>Eukaryota</taxon>
        <taxon>Viridiplantae</taxon>
        <taxon>Streptophyta</taxon>
        <taxon>Embryophyta</taxon>
        <taxon>Tracheophyta</taxon>
        <taxon>Spermatophyta</taxon>
        <taxon>Magnoliopsida</taxon>
        <taxon>eudicotyledons</taxon>
        <taxon>Gunneridae</taxon>
        <taxon>Pentapetalae</taxon>
        <taxon>rosids</taxon>
        <taxon>fabids</taxon>
        <taxon>Fabales</taxon>
        <taxon>Fabaceae</taxon>
        <taxon>Papilionoideae</taxon>
        <taxon>50 kb inversion clade</taxon>
        <taxon>NPAAA clade</taxon>
        <taxon>Hologalegina</taxon>
        <taxon>IRL clade</taxon>
        <taxon>Fabeae</taxon>
        <taxon>Lathyrus</taxon>
    </lineage>
</organism>
<dbReference type="PANTHER" id="PTHR43718:SF2">
    <property type="entry name" value="LON PROTEASE HOMOLOG, MITOCHONDRIAL"/>
    <property type="match status" value="1"/>
</dbReference>
<proteinExistence type="inferred from homology"/>
<feature type="domain" description="Lon proteolytic" evidence="15">
    <location>
        <begin position="766"/>
        <end position="950"/>
    </location>
</feature>
<dbReference type="Pfam" id="PF22667">
    <property type="entry name" value="Lon_lid"/>
    <property type="match status" value="1"/>
</dbReference>
<dbReference type="FunFam" id="2.30.130.40:FF:000007">
    <property type="entry name" value="Lon protease homolog, mitochondrial"/>
    <property type="match status" value="1"/>
</dbReference>
<dbReference type="CDD" id="cd19500">
    <property type="entry name" value="RecA-like_Lon"/>
    <property type="match status" value="1"/>
</dbReference>
<dbReference type="InterPro" id="IPR020568">
    <property type="entry name" value="Ribosomal_Su5_D2-typ_SF"/>
</dbReference>
<dbReference type="FunFam" id="3.40.50.300:FF:000021">
    <property type="entry name" value="Lon protease homolog"/>
    <property type="match status" value="1"/>
</dbReference>
<dbReference type="GO" id="GO:0005759">
    <property type="term" value="C:mitochondrial matrix"/>
    <property type="evidence" value="ECO:0007669"/>
    <property type="project" value="UniProtKB-SubCell"/>
</dbReference>
<dbReference type="InterPro" id="IPR008268">
    <property type="entry name" value="Peptidase_S16_AS"/>
</dbReference>
<dbReference type="Gramene" id="Psat06G0413200-T1">
    <property type="protein sequence ID" value="KAI5398641.1"/>
    <property type="gene ID" value="KIW84_064132"/>
</dbReference>
<dbReference type="GO" id="GO:0016887">
    <property type="term" value="F:ATP hydrolysis activity"/>
    <property type="evidence" value="ECO:0007669"/>
    <property type="project" value="UniProtKB-UniRule"/>
</dbReference>
<feature type="compositionally biased region" description="Acidic residues" evidence="14">
    <location>
        <begin position="695"/>
        <end position="710"/>
    </location>
</feature>
<comment type="similarity">
    <text evidence="11 12 13">Belongs to the peptidase S16 family.</text>
</comment>
<protein>
    <recommendedName>
        <fullName evidence="11">Lon protease homolog, mitochondrial</fullName>
        <ecNumber evidence="11">3.4.21.53</ecNumber>
    </recommendedName>
</protein>
<accession>A0A9D4WDI7</accession>
<evidence type="ECO:0000256" key="12">
    <source>
        <dbReference type="PROSITE-ProRule" id="PRU01122"/>
    </source>
</evidence>
<evidence type="ECO:0000256" key="11">
    <source>
        <dbReference type="HAMAP-Rule" id="MF_03120"/>
    </source>
</evidence>
<dbReference type="GO" id="GO:0043565">
    <property type="term" value="F:sequence-specific DNA binding"/>
    <property type="evidence" value="ECO:0007669"/>
    <property type="project" value="UniProtKB-UniRule"/>
</dbReference>
<dbReference type="HAMAP" id="MF_03120">
    <property type="entry name" value="lonm_euk"/>
    <property type="match status" value="1"/>
</dbReference>
<dbReference type="GO" id="GO:0004176">
    <property type="term" value="F:ATP-dependent peptidase activity"/>
    <property type="evidence" value="ECO:0007669"/>
    <property type="project" value="UniProtKB-UniRule"/>
</dbReference>
<dbReference type="Gene3D" id="2.30.130.40">
    <property type="entry name" value="LON domain-like"/>
    <property type="match status" value="1"/>
</dbReference>
<dbReference type="SUPFAM" id="SSF54211">
    <property type="entry name" value="Ribosomal protein S5 domain 2-like"/>
    <property type="match status" value="1"/>
</dbReference>
<evidence type="ECO:0000259" key="15">
    <source>
        <dbReference type="PROSITE" id="PS51786"/>
    </source>
</evidence>
<evidence type="ECO:0000256" key="9">
    <source>
        <dbReference type="ARBA" id="ARBA00050665"/>
    </source>
</evidence>
<dbReference type="Proteomes" id="UP001058974">
    <property type="component" value="Chromosome 6"/>
</dbReference>
<evidence type="ECO:0000256" key="6">
    <source>
        <dbReference type="ARBA" id="ARBA00022840"/>
    </source>
</evidence>
<evidence type="ECO:0000256" key="4">
    <source>
        <dbReference type="ARBA" id="ARBA00022801"/>
    </source>
</evidence>
<evidence type="ECO:0000256" key="3">
    <source>
        <dbReference type="ARBA" id="ARBA00022741"/>
    </source>
</evidence>
<dbReference type="InterPro" id="IPR054594">
    <property type="entry name" value="Lon_lid"/>
</dbReference>
<dbReference type="Pfam" id="PF00004">
    <property type="entry name" value="AAA"/>
    <property type="match status" value="1"/>
</dbReference>
<dbReference type="GO" id="GO:0034599">
    <property type="term" value="P:cellular response to oxidative stress"/>
    <property type="evidence" value="ECO:0007669"/>
    <property type="project" value="UniProtKB-UniRule"/>
</dbReference>
<dbReference type="GO" id="GO:0007005">
    <property type="term" value="P:mitochondrion organization"/>
    <property type="evidence" value="ECO:0007669"/>
    <property type="project" value="TreeGrafter"/>
</dbReference>
<dbReference type="InterPro" id="IPR008269">
    <property type="entry name" value="Lon_proteolytic"/>
</dbReference>
<keyword evidence="4 11" id="KW-0378">Hydrolase</keyword>
<dbReference type="NCBIfam" id="TIGR00763">
    <property type="entry name" value="lon"/>
    <property type="match status" value="1"/>
</dbReference>
<dbReference type="InterPro" id="IPR027065">
    <property type="entry name" value="Lon_Prtase"/>
</dbReference>
<dbReference type="GO" id="GO:0006515">
    <property type="term" value="P:protein quality control for misfolded or incompletely synthesized proteins"/>
    <property type="evidence" value="ECO:0007669"/>
    <property type="project" value="UniProtKB-UniRule"/>
</dbReference>
<dbReference type="GO" id="GO:0051131">
    <property type="term" value="P:chaperone-mediated protein complex assembly"/>
    <property type="evidence" value="ECO:0007669"/>
    <property type="project" value="UniProtKB-UniRule"/>
</dbReference>
<sequence>MLKLISSSRIHRLSPAAVPVLRPAANSASPLLRVLSSLSGSSRNHRYLGGRLFFCSDSSDGVDHVVDAEVKAAEDTPSKASAIVSTYPRPEDYLTVLALPLQHRPLFPGFYMPIFVKDPKVLAALQESRERQAPYAGAFLLKDEPDTDPNVVSSSDTEKNVYDLKGKELFNRLHEVGTLAQISSIQGDQVILIGHRRLRITEMVSEDPLTVKVDHLKDKSYNKEDEIIKATSFEVISTLRDVLKTSSLWRDHVQTYSKHIGDFTYARLADFGAAISGANKLQCQQVLEELDVYKRLKLTLELVKKEMEISKIQESIAKAIEEKISGEQRRYLLNEQLKAIKKELGLETDDKTALTGKFRERIEPKREKCPPHVLQVIDEELTKLQLLEASSSEFSVTRNYLDWLTALPWGEYSDENFDVTGAQKILDEDHYGLTDVKERILEFIAVGKLRGTSQGKIICLSGPPGVGKTSIGRSIARALNRKFFRFSVGGLADVAEIKGHRRTYIGAMPGKMVQCLKNVGTSNPLVLIDEIDKLGRGHAGDPASALLELLDPEQNANFLDHYLDVPIDLSKVLFVCTANVVEMIPNPLLDRMEVVAIAGYITDEKMHIARDYLEKTTREACGIKPEQVEVTDTALLALIENYCREAGVRNLQKHIEKIYRKIALQLVRQGETIDAALETGPNTTPKENPVLIESSDSENMDEDSKDDDELQTNLPADESTDFEVAKEREDDKEIEAKAIEKVLVDKSNLDNYVGKPVFHAERIYDQTPTGVVMGLAWTAMGGSTLYIETTFVEEGDGKGALHVTGQLGDVMKESAQIAHTVARAILLEKEPENRFFANSKLHLHVPAGATPKDGPSAGCTMTTSLLSLALKKPVKKDLAMTGEVTLTGKILPIGGVKEKTIAARRSDVKTIIFPSANRRDFDELAPNVKEGLDVHFVDDYLQIFDLAFGDEKSHNTEN</sequence>
<dbReference type="PROSITE" id="PS01046">
    <property type="entry name" value="LON_SER"/>
    <property type="match status" value="1"/>
</dbReference>
<evidence type="ECO:0000313" key="17">
    <source>
        <dbReference type="EMBL" id="KAI5398641.1"/>
    </source>
</evidence>
<evidence type="ECO:0000256" key="14">
    <source>
        <dbReference type="SAM" id="MobiDB-lite"/>
    </source>
</evidence>
<gene>
    <name evidence="17" type="ORF">KIW84_064132</name>
</gene>
<comment type="function">
    <text evidence="10 11">ATP-dependent serine protease that mediates the selective degradation of misfolded, unassembled or oxidatively damaged polypeptides as well as certain short-lived regulatory proteins in the mitochondrial matrix. May also have a chaperone function in the assembly of inner membrane protein complexes. Participates in the regulation of mitochondrial gene expression and in the maintenance of the integrity of the mitochondrial genome. Binds to mitochondrial DNA in a site-specific manner.</text>
</comment>
<keyword evidence="3 11" id="KW-0547">Nucleotide-binding</keyword>
<keyword evidence="8 11" id="KW-0496">Mitochondrion</keyword>
<dbReference type="GO" id="GO:0070407">
    <property type="term" value="P:oxidation-dependent protein catabolic process"/>
    <property type="evidence" value="ECO:0007669"/>
    <property type="project" value="UniProtKB-UniRule"/>
</dbReference>
<feature type="region of interest" description="Disordered" evidence="14">
    <location>
        <begin position="677"/>
        <end position="724"/>
    </location>
</feature>
<dbReference type="SUPFAM" id="SSF52540">
    <property type="entry name" value="P-loop containing nucleoside triphosphate hydrolases"/>
    <property type="match status" value="1"/>
</dbReference>
<keyword evidence="5 11" id="KW-0720">Serine protease</keyword>
<dbReference type="InterPro" id="IPR003111">
    <property type="entry name" value="Lon_prtase_N"/>
</dbReference>
<comment type="caution">
    <text evidence="17">The sequence shown here is derived from an EMBL/GenBank/DDBJ whole genome shotgun (WGS) entry which is preliminary data.</text>
</comment>
<dbReference type="InterPro" id="IPR027417">
    <property type="entry name" value="P-loop_NTPase"/>
</dbReference>
<dbReference type="Gene3D" id="1.20.5.5270">
    <property type="match status" value="1"/>
</dbReference>
<dbReference type="Pfam" id="PF02190">
    <property type="entry name" value="LON_substr_bdg"/>
    <property type="match status" value="1"/>
</dbReference>
<dbReference type="InterPro" id="IPR046336">
    <property type="entry name" value="Lon_prtase_N_sf"/>
</dbReference>
<keyword evidence="6 11" id="KW-0067">ATP-binding</keyword>
<dbReference type="FunFam" id="3.30.230.10:FF:000015">
    <property type="entry name" value="Lon protease homolog, mitochondrial"/>
    <property type="match status" value="1"/>
</dbReference>
<dbReference type="Gramene" id="Psat0s3400g0080.1">
    <property type="protein sequence ID" value="Psat0s3400g0080.1.cds"/>
    <property type="gene ID" value="Psat0s3400g0080"/>
</dbReference>
<dbReference type="GO" id="GO:0004252">
    <property type="term" value="F:serine-type endopeptidase activity"/>
    <property type="evidence" value="ECO:0007669"/>
    <property type="project" value="UniProtKB-UniRule"/>
</dbReference>
<evidence type="ECO:0000256" key="2">
    <source>
        <dbReference type="ARBA" id="ARBA00022670"/>
    </source>
</evidence>
<name>A0A9D4WDI7_PEA</name>
<dbReference type="Gene3D" id="1.10.8.60">
    <property type="match status" value="1"/>
</dbReference>
<dbReference type="EC" id="3.4.21.53" evidence="11"/>
<dbReference type="OrthoDB" id="2411602at2759"/>
<keyword evidence="18" id="KW-1185">Reference proteome</keyword>
<comment type="catalytic activity">
    <reaction evidence="9 11">
        <text>Hydrolysis of proteins in presence of ATP.</text>
        <dbReference type="EC" id="3.4.21.53"/>
    </reaction>
</comment>
<keyword evidence="2 11" id="KW-0645">Protease</keyword>
<dbReference type="SUPFAM" id="SSF88697">
    <property type="entry name" value="PUA domain-like"/>
    <property type="match status" value="1"/>
</dbReference>
<dbReference type="PANTHER" id="PTHR43718">
    <property type="entry name" value="LON PROTEASE"/>
    <property type="match status" value="1"/>
</dbReference>
<dbReference type="Gene3D" id="3.30.230.10">
    <property type="match status" value="1"/>
</dbReference>
<evidence type="ECO:0000256" key="5">
    <source>
        <dbReference type="ARBA" id="ARBA00022825"/>
    </source>
</evidence>
<dbReference type="Gene3D" id="1.20.58.1480">
    <property type="match status" value="1"/>
</dbReference>
<evidence type="ECO:0000256" key="13">
    <source>
        <dbReference type="RuleBase" id="RU000591"/>
    </source>
</evidence>
<evidence type="ECO:0000259" key="16">
    <source>
        <dbReference type="PROSITE" id="PS51787"/>
    </source>
</evidence>
<feature type="active site" evidence="11 12">
    <location>
        <position position="856"/>
    </location>
</feature>
<dbReference type="Gramene" id="PSAT_LOCUS27323_t1">
    <property type="protein sequence ID" value="CAL5208660.1"/>
    <property type="gene ID" value="PSAT_LOCUS27323"/>
</dbReference>
<keyword evidence="7 11" id="KW-0238">DNA-binding</keyword>
<dbReference type="GO" id="GO:0005524">
    <property type="term" value="F:ATP binding"/>
    <property type="evidence" value="ECO:0007669"/>
    <property type="project" value="UniProtKB-UniRule"/>
</dbReference>
<comment type="subcellular location">
    <subcellularLocation>
        <location evidence="1 11">Mitochondrion matrix</location>
    </subcellularLocation>
</comment>
<evidence type="ECO:0000256" key="8">
    <source>
        <dbReference type="ARBA" id="ARBA00023128"/>
    </source>
</evidence>
<dbReference type="EMBL" id="JAMSHJ010000006">
    <property type="protein sequence ID" value="KAI5398641.1"/>
    <property type="molecule type" value="Genomic_DNA"/>
</dbReference>
<dbReference type="FunFam" id="1.20.58.1480:FF:000006">
    <property type="entry name" value="Lon protease homolog, mitochondrial"/>
    <property type="match status" value="1"/>
</dbReference>
<evidence type="ECO:0000256" key="7">
    <source>
        <dbReference type="ARBA" id="ARBA00023125"/>
    </source>
</evidence>
<dbReference type="Gene3D" id="3.40.50.300">
    <property type="entry name" value="P-loop containing nucleotide triphosphate hydrolases"/>
    <property type="match status" value="1"/>
</dbReference>
<dbReference type="Pfam" id="PF05362">
    <property type="entry name" value="Lon_C"/>
    <property type="match status" value="1"/>
</dbReference>
<dbReference type="PRINTS" id="PR00830">
    <property type="entry name" value="ENDOLAPTASE"/>
</dbReference>
<dbReference type="SMART" id="SM00382">
    <property type="entry name" value="AAA"/>
    <property type="match status" value="1"/>
</dbReference>
<dbReference type="FunFam" id="1.10.8.60:FF:000080">
    <property type="entry name" value="Lon protease homolog, mitochondrial"/>
    <property type="match status" value="1"/>
</dbReference>
<feature type="binding site" evidence="11">
    <location>
        <begin position="462"/>
        <end position="469"/>
    </location>
    <ligand>
        <name>ATP</name>
        <dbReference type="ChEBI" id="CHEBI:30616"/>
    </ligand>
</feature>
<comment type="subunit">
    <text evidence="11">Homohexamer or homoheptamer. Organized in a ring with a central cavity.</text>
</comment>
<dbReference type="PROSITE" id="PS51786">
    <property type="entry name" value="LON_PROTEOLYTIC"/>
    <property type="match status" value="1"/>
</dbReference>
<dbReference type="InterPro" id="IPR003593">
    <property type="entry name" value="AAA+_ATPase"/>
</dbReference>
<dbReference type="InterPro" id="IPR003959">
    <property type="entry name" value="ATPase_AAA_core"/>
</dbReference>
<dbReference type="InterPro" id="IPR027503">
    <property type="entry name" value="Lonm_euk"/>
</dbReference>
<dbReference type="AlphaFoldDB" id="A0A9D4WDI7"/>